<evidence type="ECO:0000256" key="3">
    <source>
        <dbReference type="ARBA" id="ARBA00023123"/>
    </source>
</evidence>
<dbReference type="RefSeq" id="XP_013903554.1">
    <property type="nucleotide sequence ID" value="XM_014048100.1"/>
</dbReference>
<dbReference type="EMBL" id="KK100649">
    <property type="protein sequence ID" value="KIZ04535.1"/>
    <property type="molecule type" value="Genomic_DNA"/>
</dbReference>
<keyword evidence="5 6" id="KW-0009">Actin-binding</keyword>
<dbReference type="Gene3D" id="3.40.850.10">
    <property type="entry name" value="Kinesin motor domain"/>
    <property type="match status" value="1"/>
</dbReference>
<proteinExistence type="inferred from homology"/>
<dbReference type="PANTHER" id="PTHR13140">
    <property type="entry name" value="MYOSIN"/>
    <property type="match status" value="1"/>
</dbReference>
<dbReference type="InterPro" id="IPR036961">
    <property type="entry name" value="Kinesin_motor_dom_sf"/>
</dbReference>
<evidence type="ECO:0000256" key="1">
    <source>
        <dbReference type="ARBA" id="ARBA00022741"/>
    </source>
</evidence>
<evidence type="ECO:0000313" key="8">
    <source>
        <dbReference type="EMBL" id="KIZ04535.1"/>
    </source>
</evidence>
<name>A0A0D2MPB7_9CHLO</name>
<dbReference type="InterPro" id="IPR001609">
    <property type="entry name" value="Myosin_head_motor_dom-like"/>
</dbReference>
<dbReference type="PANTHER" id="PTHR13140:SF781">
    <property type="entry name" value="MYOSIN-15"/>
    <property type="match status" value="1"/>
</dbReference>
<accession>A0A0D2MPB7</accession>
<dbReference type="GO" id="GO:0005524">
    <property type="term" value="F:ATP binding"/>
    <property type="evidence" value="ECO:0007669"/>
    <property type="project" value="UniProtKB-KW"/>
</dbReference>
<reference evidence="8 9" key="1">
    <citation type="journal article" date="2013" name="BMC Genomics">
        <title>Reconstruction of the lipid metabolism for the microalga Monoraphidium neglectum from its genome sequence reveals characteristics suitable for biofuel production.</title>
        <authorList>
            <person name="Bogen C."/>
            <person name="Al-Dilaimi A."/>
            <person name="Albersmeier A."/>
            <person name="Wichmann J."/>
            <person name="Grundmann M."/>
            <person name="Rupp O."/>
            <person name="Lauersen K.J."/>
            <person name="Blifernez-Klassen O."/>
            <person name="Kalinowski J."/>
            <person name="Goesmann A."/>
            <person name="Mussgnug J.H."/>
            <person name="Kruse O."/>
        </authorList>
    </citation>
    <scope>NUCLEOTIDE SEQUENCE [LARGE SCALE GENOMIC DNA]</scope>
    <source>
        <strain evidence="8 9">SAG 48.87</strain>
    </source>
</reference>
<dbReference type="GO" id="GO:0005737">
    <property type="term" value="C:cytoplasm"/>
    <property type="evidence" value="ECO:0007669"/>
    <property type="project" value="TreeGrafter"/>
</dbReference>
<dbReference type="Pfam" id="PF00063">
    <property type="entry name" value="Myosin_head"/>
    <property type="match status" value="1"/>
</dbReference>
<evidence type="ECO:0000256" key="4">
    <source>
        <dbReference type="ARBA" id="ARBA00023175"/>
    </source>
</evidence>
<organism evidence="8 9">
    <name type="scientific">Monoraphidium neglectum</name>
    <dbReference type="NCBI Taxonomy" id="145388"/>
    <lineage>
        <taxon>Eukaryota</taxon>
        <taxon>Viridiplantae</taxon>
        <taxon>Chlorophyta</taxon>
        <taxon>core chlorophytes</taxon>
        <taxon>Chlorophyceae</taxon>
        <taxon>CS clade</taxon>
        <taxon>Sphaeropleales</taxon>
        <taxon>Selenastraceae</taxon>
        <taxon>Monoraphidium</taxon>
    </lineage>
</organism>
<evidence type="ECO:0000256" key="5">
    <source>
        <dbReference type="ARBA" id="ARBA00023203"/>
    </source>
</evidence>
<gene>
    <name evidence="8" type="ORF">MNEG_3429</name>
</gene>
<comment type="caution">
    <text evidence="6">Lacks conserved residue(s) required for the propagation of feature annotation.</text>
</comment>
<dbReference type="GeneID" id="25736307"/>
<keyword evidence="1" id="KW-0547">Nucleotide-binding</keyword>
<dbReference type="InterPro" id="IPR027417">
    <property type="entry name" value="P-loop_NTPase"/>
</dbReference>
<dbReference type="SUPFAM" id="SSF52540">
    <property type="entry name" value="P-loop containing nucleoside triphosphate hydrolases"/>
    <property type="match status" value="1"/>
</dbReference>
<dbReference type="Gene3D" id="1.20.58.530">
    <property type="match status" value="1"/>
</dbReference>
<dbReference type="AlphaFoldDB" id="A0A0D2MPB7"/>
<dbReference type="Proteomes" id="UP000054498">
    <property type="component" value="Unassembled WGS sequence"/>
</dbReference>
<dbReference type="STRING" id="145388.A0A0D2MPB7"/>
<evidence type="ECO:0000313" key="9">
    <source>
        <dbReference type="Proteomes" id="UP000054498"/>
    </source>
</evidence>
<dbReference type="GO" id="GO:0016459">
    <property type="term" value="C:myosin complex"/>
    <property type="evidence" value="ECO:0007669"/>
    <property type="project" value="UniProtKB-KW"/>
</dbReference>
<evidence type="ECO:0000256" key="6">
    <source>
        <dbReference type="PROSITE-ProRule" id="PRU00782"/>
    </source>
</evidence>
<dbReference type="GO" id="GO:0016020">
    <property type="term" value="C:membrane"/>
    <property type="evidence" value="ECO:0007669"/>
    <property type="project" value="TreeGrafter"/>
</dbReference>
<keyword evidence="3 6" id="KW-0518">Myosin</keyword>
<dbReference type="OrthoDB" id="1303476at2759"/>
<evidence type="ECO:0000259" key="7">
    <source>
        <dbReference type="PROSITE" id="PS51456"/>
    </source>
</evidence>
<dbReference type="GO" id="GO:0007015">
    <property type="term" value="P:actin filament organization"/>
    <property type="evidence" value="ECO:0007669"/>
    <property type="project" value="TreeGrafter"/>
</dbReference>
<dbReference type="KEGG" id="mng:MNEG_3429"/>
<feature type="domain" description="Myosin motor" evidence="7">
    <location>
        <begin position="1"/>
        <end position="58"/>
    </location>
</feature>
<protein>
    <recommendedName>
        <fullName evidence="7">Myosin motor domain-containing protein</fullName>
    </recommendedName>
</protein>
<keyword evidence="9" id="KW-1185">Reference proteome</keyword>
<keyword evidence="2" id="KW-0067">ATP-binding</keyword>
<keyword evidence="4" id="KW-0505">Motor protein</keyword>
<sequence>MGVVLRSRASLHRASTIGLLDIYGFESFEYNDLEQFCINLANEKLQQHFNHHVFKEEQVGRMDSVVSQLETGDVIVTAEVVEGADKLIRPNNGGDGVGSAQAAAAVAAGGAP</sequence>
<dbReference type="GO" id="GO:0000146">
    <property type="term" value="F:microfilament motor activity"/>
    <property type="evidence" value="ECO:0007669"/>
    <property type="project" value="TreeGrafter"/>
</dbReference>
<dbReference type="GO" id="GO:0051015">
    <property type="term" value="F:actin filament binding"/>
    <property type="evidence" value="ECO:0007669"/>
    <property type="project" value="TreeGrafter"/>
</dbReference>
<comment type="similarity">
    <text evidence="6">Belongs to the TRAFAC class myosin-kinesin ATPase superfamily. Myosin family.</text>
</comment>
<dbReference type="PROSITE" id="PS51456">
    <property type="entry name" value="MYOSIN_MOTOR"/>
    <property type="match status" value="1"/>
</dbReference>
<evidence type="ECO:0000256" key="2">
    <source>
        <dbReference type="ARBA" id="ARBA00022840"/>
    </source>
</evidence>